<keyword evidence="7" id="KW-1185">Reference proteome</keyword>
<protein>
    <submittedName>
        <fullName evidence="6">Restriction endonuclease subunit S</fullName>
        <ecNumber evidence="6">3.1.21.-</ecNumber>
    </submittedName>
</protein>
<keyword evidence="3" id="KW-0238">DNA-binding</keyword>
<keyword evidence="6" id="KW-0255">Endonuclease</keyword>
<keyword evidence="6" id="KW-0540">Nuclease</keyword>
<gene>
    <name evidence="6" type="ORF">ACFFGN_06175</name>
</gene>
<dbReference type="Pfam" id="PF01420">
    <property type="entry name" value="Methylase_S"/>
    <property type="match status" value="1"/>
</dbReference>
<dbReference type="SUPFAM" id="SSF116734">
    <property type="entry name" value="DNA methylase specificity domain"/>
    <property type="match status" value="2"/>
</dbReference>
<dbReference type="CDD" id="cd17261">
    <property type="entry name" value="RMtype1_S_EcoKI-TRD2-CR2_like"/>
    <property type="match status" value="1"/>
</dbReference>
<feature type="domain" description="Type I restriction modification DNA specificity" evidence="5">
    <location>
        <begin position="13"/>
        <end position="188"/>
    </location>
</feature>
<dbReference type="InterPro" id="IPR000055">
    <property type="entry name" value="Restrct_endonuc_typeI_TRD"/>
</dbReference>
<reference evidence="6 7" key="1">
    <citation type="submission" date="2024-09" db="EMBL/GenBank/DDBJ databases">
        <authorList>
            <person name="Sun Q."/>
            <person name="Mori K."/>
        </authorList>
    </citation>
    <scope>NUCLEOTIDE SEQUENCE [LARGE SCALE GENOMIC DNA]</scope>
    <source>
        <strain evidence="6 7">CGMCC 1.15906</strain>
    </source>
</reference>
<dbReference type="RefSeq" id="WP_380044342.1">
    <property type="nucleotide sequence ID" value="NZ_JBHLTC010000006.1"/>
</dbReference>
<dbReference type="PANTHER" id="PTHR43140">
    <property type="entry name" value="TYPE-1 RESTRICTION ENZYME ECOKI SPECIFICITY PROTEIN"/>
    <property type="match status" value="1"/>
</dbReference>
<dbReference type="GO" id="GO:0004519">
    <property type="term" value="F:endonuclease activity"/>
    <property type="evidence" value="ECO:0007669"/>
    <property type="project" value="UniProtKB-KW"/>
</dbReference>
<evidence type="ECO:0000256" key="4">
    <source>
        <dbReference type="ARBA" id="ARBA00038652"/>
    </source>
</evidence>
<accession>A0ABV6QG66</accession>
<evidence type="ECO:0000259" key="5">
    <source>
        <dbReference type="Pfam" id="PF01420"/>
    </source>
</evidence>
<keyword evidence="2" id="KW-0680">Restriction system</keyword>
<evidence type="ECO:0000313" key="6">
    <source>
        <dbReference type="EMBL" id="MFC0623640.1"/>
    </source>
</evidence>
<proteinExistence type="inferred from homology"/>
<comment type="caution">
    <text evidence="6">The sequence shown here is derived from an EMBL/GenBank/DDBJ whole genome shotgun (WGS) entry which is preliminary data.</text>
</comment>
<dbReference type="EMBL" id="JBHLTC010000006">
    <property type="protein sequence ID" value="MFC0623640.1"/>
    <property type="molecule type" value="Genomic_DNA"/>
</dbReference>
<dbReference type="PANTHER" id="PTHR43140:SF1">
    <property type="entry name" value="TYPE I RESTRICTION ENZYME ECOKI SPECIFICITY SUBUNIT"/>
    <property type="match status" value="1"/>
</dbReference>
<evidence type="ECO:0000313" key="7">
    <source>
        <dbReference type="Proteomes" id="UP001589890"/>
    </source>
</evidence>
<dbReference type="Proteomes" id="UP001589890">
    <property type="component" value="Unassembled WGS sequence"/>
</dbReference>
<keyword evidence="6" id="KW-0378">Hydrolase</keyword>
<evidence type="ECO:0000256" key="1">
    <source>
        <dbReference type="ARBA" id="ARBA00010923"/>
    </source>
</evidence>
<name>A0ABV6QG66_9ACTN</name>
<dbReference type="InterPro" id="IPR051212">
    <property type="entry name" value="Type-I_RE_S_subunit"/>
</dbReference>
<dbReference type="InterPro" id="IPR044946">
    <property type="entry name" value="Restrct_endonuc_typeI_TRD_sf"/>
</dbReference>
<evidence type="ECO:0000256" key="3">
    <source>
        <dbReference type="ARBA" id="ARBA00023125"/>
    </source>
</evidence>
<evidence type="ECO:0000256" key="2">
    <source>
        <dbReference type="ARBA" id="ARBA00022747"/>
    </source>
</evidence>
<dbReference type="Gene3D" id="3.90.220.20">
    <property type="entry name" value="DNA methylase specificity domains"/>
    <property type="match status" value="2"/>
</dbReference>
<comment type="similarity">
    <text evidence="1">Belongs to the type-I restriction system S methylase family.</text>
</comment>
<comment type="subunit">
    <text evidence="4">The methyltransferase is composed of M and S polypeptides.</text>
</comment>
<sequence length="420" mass="46444">MTGPLWDALPDGWRAGQVKNAATVTLGKMLQSKNSGNDVRAPYMRAANVQPDGVLALDDVNEMWFSDAELEQLSIRAGDVVVVEGGQGGFGRAAYVDEDLAGWGFQNSISRLRPIGDVDGRFIAFYLIALRASGFIRAYSNVVSMPHLTAEKLGRMPMPMPRVEEQRAIADYLDHETARIDTLIEEQQRLIEMLRERRRAAVEEAVAIIATSGARLKHLIRSVRQGWSPQCYSWPADGVKTWAVLKAGAANGGRFRPMENKELPKDEVPRPDIVVARGDLIVARANTRELVGSAAVVEGDFPRLMLCDKLYAFSLDESRADSRFVAAVLGSRRWRDLIELEATGVSHSMLNITQSNIVNLPMPLPPVDEQRSIVAHLNSETAKTDQLIAETEQFIQLARERRTALITAVVTGQADVREMT</sequence>
<dbReference type="EC" id="3.1.21.-" evidence="6"/>
<organism evidence="6 7">
    <name type="scientific">Kribbella deserti</name>
    <dbReference type="NCBI Taxonomy" id="1926257"/>
    <lineage>
        <taxon>Bacteria</taxon>
        <taxon>Bacillati</taxon>
        <taxon>Actinomycetota</taxon>
        <taxon>Actinomycetes</taxon>
        <taxon>Propionibacteriales</taxon>
        <taxon>Kribbellaceae</taxon>
        <taxon>Kribbella</taxon>
    </lineage>
</organism>
<dbReference type="GO" id="GO:0016787">
    <property type="term" value="F:hydrolase activity"/>
    <property type="evidence" value="ECO:0007669"/>
    <property type="project" value="UniProtKB-KW"/>
</dbReference>